<dbReference type="RefSeq" id="XP_030959151.1">
    <property type="nucleotide sequence ID" value="XM_031103291.1"/>
</dbReference>
<protein>
    <recommendedName>
        <fullName evidence="8">Stomatal closure-related actin-binding protein 1</fullName>
    </recommendedName>
</protein>
<feature type="domain" description="Stomatal closure-related actin-binding protein actin-binding" evidence="3">
    <location>
        <begin position="54"/>
        <end position="96"/>
    </location>
</feature>
<gene>
    <name evidence="6" type="primary">LOC115981104</name>
</gene>
<dbReference type="Proteomes" id="UP000594261">
    <property type="component" value="Chromosome 1"/>
</dbReference>
<keyword evidence="1" id="KW-0175">Coiled coil</keyword>
<feature type="domain" description="Stomatal closure-related actin-binding protein coiled-coil" evidence="4">
    <location>
        <begin position="100"/>
        <end position="267"/>
    </location>
</feature>
<dbReference type="Pfam" id="PF16709">
    <property type="entry name" value="SCAB-Ig"/>
    <property type="match status" value="1"/>
</dbReference>
<dbReference type="GeneID" id="115981104"/>
<accession>A0A7N2KMF4</accession>
<dbReference type="InterPro" id="IPR032015">
    <property type="entry name" value="SCAB-Ig"/>
</dbReference>
<dbReference type="InParanoid" id="A0A7N2KMF4"/>
<dbReference type="Gene3D" id="2.30.29.140">
    <property type="match status" value="1"/>
</dbReference>
<keyword evidence="7" id="KW-1185">Reference proteome</keyword>
<name>A0A7N2KMF4_QUELO</name>
<dbReference type="OrthoDB" id="2014217at2759"/>
<sequence length="494" mass="54982">MTRVTRDFGDTMQKEAVPAVSADVMFNSSRFPNYKIGANNQIVDATDDPKVLSMKEVVARETAQLLEQQKRLSVRDLASKFEKGLAAAAKLSEEARLREAASLEKHVLLKKLRDALESLKGRVAGRNKDDVEEAICMVEALAVQLTQREGELIQEKAEVKKLANFLKQASEDAKKLVDEERAFARAEIENARAAVQRVEEALQEHERTSRASGKQDVEELMKEVQEARRIIMLHQPSKVMDMELELRALRTQLAEKSKHSLRLQKELAKSKRVVENGSQSFELDGHEALGSYLRIQPCTDNAPELSKCSIQWYRVSPEGGKKELISGATKSVYAPEPFDVGRILQADIVWEGQQITLTTAGPIDPAAGLGSHVEALVRRHDIEFNVVVTQMNGVNHPSESIHVLHVGRMRIKLRKGKTTIAKEYYSTSMQLCGVRGGGNAAAQALFWQAKKGLSFVVAFESERERNAAIMLARRFAFDCNIMLAGPDDRAPLGT</sequence>
<dbReference type="InterPro" id="IPR032012">
    <property type="entry name" value="SCAB-ABD"/>
</dbReference>
<dbReference type="EMBL" id="LRBV02000001">
    <property type="status" value="NOT_ANNOTATED_CDS"/>
    <property type="molecule type" value="Genomic_DNA"/>
</dbReference>
<dbReference type="GO" id="GO:0007015">
    <property type="term" value="P:actin filament organization"/>
    <property type="evidence" value="ECO:0007669"/>
    <property type="project" value="InterPro"/>
</dbReference>
<dbReference type="Pfam" id="PF17684">
    <property type="entry name" value="SCAB-PH"/>
    <property type="match status" value="1"/>
</dbReference>
<evidence type="ECO:0000313" key="7">
    <source>
        <dbReference type="Proteomes" id="UP000594261"/>
    </source>
</evidence>
<dbReference type="CDD" id="cd11675">
    <property type="entry name" value="SCAB1_middle"/>
    <property type="match status" value="1"/>
</dbReference>
<proteinExistence type="predicted"/>
<dbReference type="FunCoup" id="A0A7N2KMF4">
    <property type="interactions" value="1502"/>
</dbReference>
<evidence type="ECO:0000259" key="5">
    <source>
        <dbReference type="Pfam" id="PF17684"/>
    </source>
</evidence>
<dbReference type="Gene3D" id="1.20.5.440">
    <property type="entry name" value="ATP synthase delta/epsilon subunit, C-terminal domain"/>
    <property type="match status" value="1"/>
</dbReference>
<dbReference type="OMA" id="RIGANNQ"/>
<evidence type="ECO:0000256" key="1">
    <source>
        <dbReference type="SAM" id="Coils"/>
    </source>
</evidence>
<dbReference type="Pfam" id="PF16711">
    <property type="entry name" value="SCAB-ABD"/>
    <property type="match status" value="1"/>
</dbReference>
<feature type="domain" description="Stomatal closure-related actin-binding protein PH" evidence="5">
    <location>
        <begin position="381"/>
        <end position="488"/>
    </location>
</feature>
<evidence type="ECO:0008006" key="8">
    <source>
        <dbReference type="Google" id="ProtNLM"/>
    </source>
</evidence>
<organism evidence="6 7">
    <name type="scientific">Quercus lobata</name>
    <name type="common">Valley oak</name>
    <dbReference type="NCBI Taxonomy" id="97700"/>
    <lineage>
        <taxon>Eukaryota</taxon>
        <taxon>Viridiplantae</taxon>
        <taxon>Streptophyta</taxon>
        <taxon>Embryophyta</taxon>
        <taxon>Tracheophyta</taxon>
        <taxon>Spermatophyta</taxon>
        <taxon>Magnoliopsida</taxon>
        <taxon>eudicotyledons</taxon>
        <taxon>Gunneridae</taxon>
        <taxon>Pentapetalae</taxon>
        <taxon>rosids</taxon>
        <taxon>fabids</taxon>
        <taxon>Fagales</taxon>
        <taxon>Fagaceae</taxon>
        <taxon>Quercus</taxon>
    </lineage>
</organism>
<dbReference type="Gene3D" id="2.60.40.2700">
    <property type="match status" value="1"/>
</dbReference>
<dbReference type="CDD" id="cd13232">
    <property type="entry name" value="Ig-PH_SCAB1"/>
    <property type="match status" value="1"/>
</dbReference>
<reference evidence="6 7" key="1">
    <citation type="journal article" date="2016" name="G3 (Bethesda)">
        <title>First Draft Assembly and Annotation of the Genome of a California Endemic Oak Quercus lobata Nee (Fagaceae).</title>
        <authorList>
            <person name="Sork V.L."/>
            <person name="Fitz-Gibbon S.T."/>
            <person name="Puiu D."/>
            <person name="Crepeau M."/>
            <person name="Gugger P.F."/>
            <person name="Sherman R."/>
            <person name="Stevens K."/>
            <person name="Langley C.H."/>
            <person name="Pellegrini M."/>
            <person name="Salzberg S.L."/>
        </authorList>
    </citation>
    <scope>NUCLEOTIDE SEQUENCE [LARGE SCALE GENOMIC DNA]</scope>
    <source>
        <strain evidence="6 7">cv. SW786</strain>
    </source>
</reference>
<dbReference type="Gramene" id="QL01p016274:mrna">
    <property type="protein sequence ID" value="QL01p016274:mrna"/>
    <property type="gene ID" value="QL01p016274"/>
</dbReference>
<dbReference type="EnsemblPlants" id="QL01p016274:mrna">
    <property type="protein sequence ID" value="QL01p016274:mrna"/>
    <property type="gene ID" value="QL01p016274"/>
</dbReference>
<evidence type="ECO:0000313" key="6">
    <source>
        <dbReference type="EnsemblPlants" id="QL01p016274:mrna"/>
    </source>
</evidence>
<dbReference type="KEGG" id="qlo:115981104"/>
<dbReference type="RefSeq" id="XP_030959155.1">
    <property type="nucleotide sequence ID" value="XM_031103295.1"/>
</dbReference>
<dbReference type="InterPro" id="IPR039640">
    <property type="entry name" value="SCAB"/>
</dbReference>
<dbReference type="InterPro" id="IPR032009">
    <property type="entry name" value="SCAB_CC"/>
</dbReference>
<dbReference type="PANTHER" id="PTHR31172:SF3">
    <property type="entry name" value="STOMATAL CLOSURE-RELATED ACTIN-BINDING PROTEIN 1"/>
    <property type="match status" value="1"/>
</dbReference>
<dbReference type="Pfam" id="PF16712">
    <property type="entry name" value="SCAB_CC"/>
    <property type="match status" value="1"/>
</dbReference>
<dbReference type="AlphaFoldDB" id="A0A7N2KMF4"/>
<evidence type="ECO:0000259" key="4">
    <source>
        <dbReference type="Pfam" id="PF16712"/>
    </source>
</evidence>
<dbReference type="GO" id="GO:0010119">
    <property type="term" value="P:regulation of stomatal movement"/>
    <property type="evidence" value="ECO:0007669"/>
    <property type="project" value="InterPro"/>
</dbReference>
<evidence type="ECO:0000259" key="2">
    <source>
        <dbReference type="Pfam" id="PF16709"/>
    </source>
</evidence>
<evidence type="ECO:0000259" key="3">
    <source>
        <dbReference type="Pfam" id="PF16711"/>
    </source>
</evidence>
<feature type="coiled-coil region" evidence="1">
    <location>
        <begin position="159"/>
        <end position="259"/>
    </location>
</feature>
<dbReference type="FunFam" id="1.20.5.440:FF:000004">
    <property type="entry name" value="Stomatal closure-related actin-binding protein"/>
    <property type="match status" value="1"/>
</dbReference>
<feature type="domain" description="Stomatal closure-related actin-binding protein Ig" evidence="2">
    <location>
        <begin position="281"/>
        <end position="378"/>
    </location>
</feature>
<dbReference type="PANTHER" id="PTHR31172">
    <property type="entry name" value="STOMATAL CLOSURE-RELATED ACTIN-BINDING PROTEIN 1"/>
    <property type="match status" value="1"/>
</dbReference>
<reference evidence="6" key="2">
    <citation type="submission" date="2021-01" db="UniProtKB">
        <authorList>
            <consortium name="EnsemblPlants"/>
        </authorList>
    </citation>
    <scope>IDENTIFICATION</scope>
</reference>
<dbReference type="InterPro" id="IPR041144">
    <property type="entry name" value="SCAB-PH"/>
</dbReference>
<dbReference type="GO" id="GO:0003779">
    <property type="term" value="F:actin binding"/>
    <property type="evidence" value="ECO:0007669"/>
    <property type="project" value="InterPro"/>
</dbReference>